<dbReference type="InterPro" id="IPR041247">
    <property type="entry name" value="Rad52_fam"/>
</dbReference>
<dbReference type="KEGG" id="more:E1B28_005665"/>
<dbReference type="GO" id="GO:0005634">
    <property type="term" value="C:nucleus"/>
    <property type="evidence" value="ECO:0007669"/>
    <property type="project" value="InterPro"/>
</dbReference>
<dbReference type="OrthoDB" id="206565at2759"/>
<dbReference type="GO" id="GO:0045002">
    <property type="term" value="P:double-strand break repair via single-strand annealing"/>
    <property type="evidence" value="ECO:0007669"/>
    <property type="project" value="InterPro"/>
</dbReference>
<feature type="compositionally biased region" description="Polar residues" evidence="5">
    <location>
        <begin position="288"/>
        <end position="299"/>
    </location>
</feature>
<evidence type="ECO:0000256" key="2">
    <source>
        <dbReference type="ARBA" id="ARBA00022763"/>
    </source>
</evidence>
<keyword evidence="7" id="KW-1185">Reference proteome</keyword>
<feature type="region of interest" description="Disordered" evidence="5">
    <location>
        <begin position="288"/>
        <end position="437"/>
    </location>
</feature>
<sequence length="678" mass="72855">MAGALSGHLVELYLTLNRSTGPFGIPLSHVGPSTNSNEPNLSISGAMSFDKNMHGTSHNRSQPIPGFLHDESSFIDMSEATAVKIAALQAKLNQRLGPEYISTRPGPGGGPKLIYAEGWKVINLANEVFGFNGWSSSITSIATDFIDCNEETKRFNVGVTAIVRVTLRDGVYHEDVGYGLLENSKSKGAALDKCRKEAVTDGLKRALRNFGNLLGNCLYDKSYTQEVVKIKVTPPKFDPDQLHRRPEFMEKKPIVPPSPATTTTSASMSISAQPFNANTHTRKYLATSSTDTTVKTEAINNPAPQPNLASTSKTSATTTPFGKFNPVENMPITASTSSKSSMTTTPFGKSNPSSTGLNTPITTPAHHHPQQLQKLQTSTTTTTSSYHQPCGTKADTLSTKQSGLVTSETRQPSRSVKAAVSIPPPPHGPEQVSSETLHEEDSFIISSEDDMFYAMVDLGDDEGDAGRPIEQGEDEDESTNQGLMEPPPAVNKSSSSRFAAIGAALAGLPVSSASSSSDASNINWRQQQEEREQQQAQRIPLKQEPYIGNMNLNDKGSRSKPADSGASNLFKPSPPPPSFSGPGVASSTPKRGGFSFPSEIRNQGRQSSIPPQVGMKRSADTMRWVEIFILDDIFNHEHRSTSTTSNSYSRRPAQGMGLMSASGMGSDGGSGDAKRMRR</sequence>
<dbReference type="GeneID" id="66074741"/>
<accession>A0A9P7S3Y7</accession>
<feature type="compositionally biased region" description="Polar residues" evidence="5">
    <location>
        <begin position="395"/>
        <end position="414"/>
    </location>
</feature>
<dbReference type="NCBIfam" id="TIGR00607">
    <property type="entry name" value="rad52"/>
    <property type="match status" value="1"/>
</dbReference>
<proteinExistence type="inferred from homology"/>
<dbReference type="GO" id="GO:0006312">
    <property type="term" value="P:mitotic recombination"/>
    <property type="evidence" value="ECO:0007669"/>
    <property type="project" value="TreeGrafter"/>
</dbReference>
<dbReference type="PANTHER" id="PTHR12132:SF1">
    <property type="entry name" value="DNA REPAIR PROTEIN RAD52 HOMOLOG"/>
    <property type="match status" value="1"/>
</dbReference>
<dbReference type="InterPro" id="IPR007232">
    <property type="entry name" value="Rad52_Rad59_Rad22"/>
</dbReference>
<keyword evidence="3" id="KW-0233">DNA recombination</keyword>
<evidence type="ECO:0000313" key="6">
    <source>
        <dbReference type="EMBL" id="KAG7094857.1"/>
    </source>
</evidence>
<dbReference type="Pfam" id="PF04098">
    <property type="entry name" value="Rad52_Rad22"/>
    <property type="match status" value="1"/>
</dbReference>
<keyword evidence="4" id="KW-0234">DNA repair</keyword>
<evidence type="ECO:0000256" key="3">
    <source>
        <dbReference type="ARBA" id="ARBA00023172"/>
    </source>
</evidence>
<dbReference type="RefSeq" id="XP_043011327.1">
    <property type="nucleotide sequence ID" value="XM_043150240.1"/>
</dbReference>
<organism evidence="6 7">
    <name type="scientific">Marasmius oreades</name>
    <name type="common">fairy-ring Marasmius</name>
    <dbReference type="NCBI Taxonomy" id="181124"/>
    <lineage>
        <taxon>Eukaryota</taxon>
        <taxon>Fungi</taxon>
        <taxon>Dikarya</taxon>
        <taxon>Basidiomycota</taxon>
        <taxon>Agaricomycotina</taxon>
        <taxon>Agaricomycetes</taxon>
        <taxon>Agaricomycetidae</taxon>
        <taxon>Agaricales</taxon>
        <taxon>Marasmiineae</taxon>
        <taxon>Marasmiaceae</taxon>
        <taxon>Marasmius</taxon>
    </lineage>
</organism>
<dbReference type="InterPro" id="IPR004585">
    <property type="entry name" value="DNA_recomb/repair_Rad52"/>
</dbReference>
<reference evidence="6" key="1">
    <citation type="journal article" date="2021" name="Genome Biol. Evol.">
        <title>The assembled and annotated genome of the fairy-ring fungus Marasmius oreades.</title>
        <authorList>
            <person name="Hiltunen M."/>
            <person name="Ament-Velasquez S.L."/>
            <person name="Johannesson H."/>
        </authorList>
    </citation>
    <scope>NUCLEOTIDE SEQUENCE</scope>
    <source>
        <strain evidence="6">03SP1</strain>
    </source>
</reference>
<dbReference type="GO" id="GO:0000730">
    <property type="term" value="P:DNA recombinase assembly"/>
    <property type="evidence" value="ECO:0007669"/>
    <property type="project" value="InterPro"/>
</dbReference>
<dbReference type="PANTHER" id="PTHR12132">
    <property type="entry name" value="DNA REPAIR AND RECOMBINATION PROTEIN RAD52, RAD59"/>
    <property type="match status" value="1"/>
</dbReference>
<dbReference type="Gene3D" id="3.30.390.80">
    <property type="entry name" value="DNA repair protein Rad52/59/22"/>
    <property type="match status" value="1"/>
</dbReference>
<gene>
    <name evidence="6" type="ORF">E1B28_005665</name>
</gene>
<comment type="similarity">
    <text evidence="1">Belongs to the RAD52 family.</text>
</comment>
<dbReference type="GO" id="GO:0003697">
    <property type="term" value="F:single-stranded DNA binding"/>
    <property type="evidence" value="ECO:0007669"/>
    <property type="project" value="UniProtKB-ARBA"/>
</dbReference>
<feature type="compositionally biased region" description="Polar residues" evidence="5">
    <location>
        <begin position="346"/>
        <end position="362"/>
    </location>
</feature>
<dbReference type="FunFam" id="3.30.390.80:FF:000001">
    <property type="entry name" value="DNA repair protein RAD52 homolog"/>
    <property type="match status" value="1"/>
</dbReference>
<feature type="compositionally biased region" description="Low complexity" evidence="5">
    <location>
        <begin position="511"/>
        <end position="520"/>
    </location>
</feature>
<feature type="region of interest" description="Disordered" evidence="5">
    <location>
        <begin position="639"/>
        <end position="678"/>
    </location>
</feature>
<feature type="compositionally biased region" description="Low complexity" evidence="5">
    <location>
        <begin position="309"/>
        <end position="319"/>
    </location>
</feature>
<dbReference type="Proteomes" id="UP001049176">
    <property type="component" value="Chromosome 3"/>
</dbReference>
<evidence type="ECO:0000256" key="4">
    <source>
        <dbReference type="ARBA" id="ARBA00023204"/>
    </source>
</evidence>
<protein>
    <submittedName>
        <fullName evidence="6">Uncharacterized protein</fullName>
    </submittedName>
</protein>
<name>A0A9P7S3Y7_9AGAR</name>
<feature type="region of interest" description="Disordered" evidence="5">
    <location>
        <begin position="508"/>
        <end position="617"/>
    </location>
</feature>
<keyword evidence="2" id="KW-0227">DNA damage</keyword>
<evidence type="ECO:0000313" key="7">
    <source>
        <dbReference type="Proteomes" id="UP001049176"/>
    </source>
</evidence>
<dbReference type="EMBL" id="CM032183">
    <property type="protein sequence ID" value="KAG7094857.1"/>
    <property type="molecule type" value="Genomic_DNA"/>
</dbReference>
<dbReference type="AlphaFoldDB" id="A0A9P7S3Y7"/>
<feature type="compositionally biased region" description="Polar residues" evidence="5">
    <location>
        <begin position="600"/>
        <end position="610"/>
    </location>
</feature>
<dbReference type="SUPFAM" id="SSF54768">
    <property type="entry name" value="dsRNA-binding domain-like"/>
    <property type="match status" value="1"/>
</dbReference>
<comment type="caution">
    <text evidence="6">The sequence shown here is derived from an EMBL/GenBank/DDBJ whole genome shotgun (WGS) entry which is preliminary data.</text>
</comment>
<feature type="compositionally biased region" description="Low complexity" evidence="5">
    <location>
        <begin position="641"/>
        <end position="664"/>
    </location>
</feature>
<dbReference type="InterPro" id="IPR042525">
    <property type="entry name" value="Rad52_Rad59_Rad22_sf"/>
</dbReference>
<feature type="region of interest" description="Disordered" evidence="5">
    <location>
        <begin position="458"/>
        <end position="495"/>
    </location>
</feature>
<evidence type="ECO:0000256" key="5">
    <source>
        <dbReference type="SAM" id="MobiDB-lite"/>
    </source>
</evidence>
<evidence type="ECO:0000256" key="1">
    <source>
        <dbReference type="ARBA" id="ARBA00006638"/>
    </source>
</evidence>
<feature type="compositionally biased region" description="Low complexity" evidence="5">
    <location>
        <begin position="333"/>
        <end position="345"/>
    </location>
</feature>